<organism evidence="5 6">
    <name type="scientific">Kalanchoe fedtschenkoi</name>
    <name type="common">Lavender scallops</name>
    <name type="synonym">South American air plant</name>
    <dbReference type="NCBI Taxonomy" id="63787"/>
    <lineage>
        <taxon>Eukaryota</taxon>
        <taxon>Viridiplantae</taxon>
        <taxon>Streptophyta</taxon>
        <taxon>Embryophyta</taxon>
        <taxon>Tracheophyta</taxon>
        <taxon>Spermatophyta</taxon>
        <taxon>Magnoliopsida</taxon>
        <taxon>eudicotyledons</taxon>
        <taxon>Gunneridae</taxon>
        <taxon>Pentapetalae</taxon>
        <taxon>Saxifragales</taxon>
        <taxon>Crassulaceae</taxon>
        <taxon>Kalanchoe</taxon>
    </lineage>
</organism>
<dbReference type="PANTHER" id="PTHR13681:SF24">
    <property type="entry name" value="TUDOR DOMAIN-CONTAINING PROTEIN 3"/>
    <property type="match status" value="1"/>
</dbReference>
<dbReference type="EnsemblPlants" id="Kaladp0054s0010.1.v1.1">
    <property type="protein sequence ID" value="Kaladp0054s0010.1.v1.1"/>
    <property type="gene ID" value="Kaladp0054s0010.v1.1"/>
</dbReference>
<proteinExistence type="predicted"/>
<dbReference type="GO" id="GO:0005634">
    <property type="term" value="C:nucleus"/>
    <property type="evidence" value="ECO:0007669"/>
    <property type="project" value="UniProtKB-SubCell"/>
</dbReference>
<evidence type="ECO:0000313" key="6">
    <source>
        <dbReference type="Proteomes" id="UP000594263"/>
    </source>
</evidence>
<evidence type="ECO:0000259" key="4">
    <source>
        <dbReference type="Pfam" id="PF08585"/>
    </source>
</evidence>
<dbReference type="InterPro" id="IPR013894">
    <property type="entry name" value="RMI1_OB"/>
</dbReference>
<name>A0A7N0U4S2_KALFE</name>
<feature type="compositionally biased region" description="Basic residues" evidence="3">
    <location>
        <begin position="396"/>
        <end position="415"/>
    </location>
</feature>
<feature type="compositionally biased region" description="Polar residues" evidence="3">
    <location>
        <begin position="249"/>
        <end position="261"/>
    </location>
</feature>
<dbReference type="Gramene" id="Kaladp0054s0010.2.v1.1">
    <property type="protein sequence ID" value="Kaladp0054s0010.2.v1.1"/>
    <property type="gene ID" value="Kaladp0054s0010.v1.1"/>
</dbReference>
<accession>A0A7N0U4S2</accession>
<protein>
    <recommendedName>
        <fullName evidence="4">RecQ mediated genome instability protein 1 OB-fold domain-containing protein</fullName>
    </recommendedName>
</protein>
<dbReference type="OMA" id="IRMSMFS"/>
<dbReference type="InterPro" id="IPR042470">
    <property type="entry name" value="RMI1_N_C_sf"/>
</dbReference>
<dbReference type="PANTHER" id="PTHR13681">
    <property type="entry name" value="SURVIVAL OF MOTOR NEURON-RELATED-SPLICING FACTOR 30-RELATED"/>
    <property type="match status" value="1"/>
</dbReference>
<comment type="subcellular location">
    <subcellularLocation>
        <location evidence="1">Nucleus</location>
    </subcellularLocation>
</comment>
<dbReference type="Proteomes" id="UP000594263">
    <property type="component" value="Unplaced"/>
</dbReference>
<evidence type="ECO:0000256" key="1">
    <source>
        <dbReference type="ARBA" id="ARBA00004123"/>
    </source>
</evidence>
<feature type="compositionally biased region" description="Basic and acidic residues" evidence="3">
    <location>
        <begin position="264"/>
        <end position="275"/>
    </location>
</feature>
<feature type="region of interest" description="Disordered" evidence="3">
    <location>
        <begin position="381"/>
        <end position="415"/>
    </location>
</feature>
<sequence length="415" mass="46058">METEAASEALSEALAARGWCIGNVERVKALIAIEGDPAFTVDSVEFELLNMDLRSFGGRSLPDQTLLRKSSHLQGPKILQVASARDISRSSTDSSLSSSRGRLLRLRLTDGYTEITAIEYSSIPSLPNDIIPGTKVRLEEKCPIHNGILCLTSKTISMLGGTVQTLFEEWQINQRYSGSARLASRLSQESDASKPPPFEKLQTGPPSHRFAQHENRHNNDASTSKSTSSTVSIGDPKMNPKSQPKGDTVDSSNIAPNTRTLQVKPKDPERPKEVAESIPVHNQAAAQKLLQKMNVQNLANRHPRGRMHRGKEIQDDPHVITLAEWEKKKAETVTNSHGHWSSVGQDEDLARQLQEQFDLEDHVERDQQNVAAENIKLSMFNFERDDHNSNEMGSRGRGRGRRGGSRGRRRGRGRG</sequence>
<evidence type="ECO:0000256" key="2">
    <source>
        <dbReference type="ARBA" id="ARBA00023242"/>
    </source>
</evidence>
<feature type="domain" description="RecQ mediated genome instability protein 1 OB-fold" evidence="4">
    <location>
        <begin position="68"/>
        <end position="172"/>
    </location>
</feature>
<dbReference type="Gene3D" id="2.40.50.770">
    <property type="entry name" value="RecQ-mediated genome instability protein Rmi1, C-terminal domain"/>
    <property type="match status" value="1"/>
</dbReference>
<dbReference type="AlphaFoldDB" id="A0A7N0U4S2"/>
<dbReference type="SMART" id="SM01161">
    <property type="entry name" value="DUF1767"/>
    <property type="match status" value="1"/>
</dbReference>
<feature type="region of interest" description="Disordered" evidence="3">
    <location>
        <begin position="183"/>
        <end position="276"/>
    </location>
</feature>
<feature type="compositionally biased region" description="Low complexity" evidence="3">
    <location>
        <begin position="222"/>
        <end position="232"/>
    </location>
</feature>
<dbReference type="Gramene" id="Kaladp0054s0010.1.v1.1">
    <property type="protein sequence ID" value="Kaladp0054s0010.1.v1.1"/>
    <property type="gene ID" value="Kaladp0054s0010.v1.1"/>
</dbReference>
<evidence type="ECO:0000313" key="5">
    <source>
        <dbReference type="EnsemblPlants" id="Kaladp0054s0010.1.v1.1"/>
    </source>
</evidence>
<dbReference type="Pfam" id="PF08585">
    <property type="entry name" value="RMI1_N_C"/>
    <property type="match status" value="1"/>
</dbReference>
<evidence type="ECO:0000256" key="3">
    <source>
        <dbReference type="SAM" id="MobiDB-lite"/>
    </source>
</evidence>
<dbReference type="EnsemblPlants" id="Kaladp0054s0010.2.v1.1">
    <property type="protein sequence ID" value="Kaladp0054s0010.2.v1.1"/>
    <property type="gene ID" value="Kaladp0054s0010.v1.1"/>
</dbReference>
<keyword evidence="2" id="KW-0539">Nucleus</keyword>
<keyword evidence="6" id="KW-1185">Reference proteome</keyword>
<reference evidence="5" key="1">
    <citation type="submission" date="2021-01" db="UniProtKB">
        <authorList>
            <consortium name="EnsemblPlants"/>
        </authorList>
    </citation>
    <scope>IDENTIFICATION</scope>
</reference>